<feature type="compositionally biased region" description="Polar residues" evidence="1">
    <location>
        <begin position="61"/>
        <end position="76"/>
    </location>
</feature>
<accession>A0A8J3A8V4</accession>
<protein>
    <recommendedName>
        <fullName evidence="4">DUF2141 domain-containing protein</fullName>
    </recommendedName>
</protein>
<organism evidence="2 3">
    <name type="scientific">Aquisalinus luteolus</name>
    <dbReference type="NCBI Taxonomy" id="1566827"/>
    <lineage>
        <taxon>Bacteria</taxon>
        <taxon>Pseudomonadati</taxon>
        <taxon>Pseudomonadota</taxon>
        <taxon>Alphaproteobacteria</taxon>
        <taxon>Parvularculales</taxon>
        <taxon>Parvularculaceae</taxon>
        <taxon>Aquisalinus</taxon>
    </lineage>
</organism>
<dbReference type="RefSeq" id="WP_155140382.1">
    <property type="nucleotide sequence ID" value="NZ_VCJR02000002.1"/>
</dbReference>
<evidence type="ECO:0000256" key="1">
    <source>
        <dbReference type="SAM" id="MobiDB-lite"/>
    </source>
</evidence>
<comment type="caution">
    <text evidence="2">The sequence shown here is derived from an EMBL/GenBank/DDBJ whole genome shotgun (WGS) entry which is preliminary data.</text>
</comment>
<gene>
    <name evidence="2" type="ORF">GCM10011355_21810</name>
</gene>
<feature type="region of interest" description="Disordered" evidence="1">
    <location>
        <begin position="50"/>
        <end position="76"/>
    </location>
</feature>
<evidence type="ECO:0000313" key="2">
    <source>
        <dbReference type="EMBL" id="GGH98372.1"/>
    </source>
</evidence>
<reference evidence="2" key="2">
    <citation type="submission" date="2020-09" db="EMBL/GenBank/DDBJ databases">
        <authorList>
            <person name="Sun Q."/>
            <person name="Zhou Y."/>
        </authorList>
    </citation>
    <scope>NUCLEOTIDE SEQUENCE</scope>
    <source>
        <strain evidence="2">CGMCC 1.14984</strain>
    </source>
</reference>
<reference evidence="2" key="1">
    <citation type="journal article" date="2014" name="Int. J. Syst. Evol. Microbiol.">
        <title>Complete genome sequence of Corynebacterium casei LMG S-19264T (=DSM 44701T), isolated from a smear-ripened cheese.</title>
        <authorList>
            <consortium name="US DOE Joint Genome Institute (JGI-PGF)"/>
            <person name="Walter F."/>
            <person name="Albersmeier A."/>
            <person name="Kalinowski J."/>
            <person name="Ruckert C."/>
        </authorList>
    </citation>
    <scope>NUCLEOTIDE SEQUENCE</scope>
    <source>
        <strain evidence="2">CGMCC 1.14984</strain>
    </source>
</reference>
<name>A0A8J3A8V4_9PROT</name>
<sequence length="191" mass="19872">MLLGSILSKPEMEPVMKKVPATNIMLCLAAVGLIAGCESVGRDKTIADTTGDSAEALPSEQAETSAPQEAGQDGSSTLSVSFMLGETGGDVLVSLFADQESWEANDALRGITRAADSARIDISIEDLPPGTYAIKAFHDVNGNGELDTNLVGIPTEPYGFSNGQAGRFGPPSFQAASFELEGEGSQEISMK</sequence>
<dbReference type="Proteomes" id="UP000621856">
    <property type="component" value="Unassembled WGS sequence"/>
</dbReference>
<dbReference type="InterPro" id="IPR018673">
    <property type="entry name" value="DUF2141"/>
</dbReference>
<proteinExistence type="predicted"/>
<evidence type="ECO:0008006" key="4">
    <source>
        <dbReference type="Google" id="ProtNLM"/>
    </source>
</evidence>
<dbReference type="Pfam" id="PF09912">
    <property type="entry name" value="DUF2141"/>
    <property type="match status" value="1"/>
</dbReference>
<evidence type="ECO:0000313" key="3">
    <source>
        <dbReference type="Proteomes" id="UP000621856"/>
    </source>
</evidence>
<dbReference type="AlphaFoldDB" id="A0A8J3A8V4"/>
<dbReference type="EMBL" id="BMGZ01000002">
    <property type="protein sequence ID" value="GGH98372.1"/>
    <property type="molecule type" value="Genomic_DNA"/>
</dbReference>